<organism evidence="2 3">
    <name type="scientific">Camelina sativa</name>
    <name type="common">False flax</name>
    <name type="synonym">Myagrum sativum</name>
    <dbReference type="NCBI Taxonomy" id="90675"/>
    <lineage>
        <taxon>Eukaryota</taxon>
        <taxon>Viridiplantae</taxon>
        <taxon>Streptophyta</taxon>
        <taxon>Embryophyta</taxon>
        <taxon>Tracheophyta</taxon>
        <taxon>Spermatophyta</taxon>
        <taxon>Magnoliopsida</taxon>
        <taxon>eudicotyledons</taxon>
        <taxon>Gunneridae</taxon>
        <taxon>Pentapetalae</taxon>
        <taxon>rosids</taxon>
        <taxon>malvids</taxon>
        <taxon>Brassicales</taxon>
        <taxon>Brassicaceae</taxon>
        <taxon>Camelineae</taxon>
        <taxon>Camelina</taxon>
    </lineage>
</organism>
<gene>
    <name evidence="3" type="primary">LOC104732424</name>
</gene>
<dbReference type="RefSeq" id="XP_010450268.1">
    <property type="nucleotide sequence ID" value="XM_010451966.1"/>
</dbReference>
<feature type="compositionally biased region" description="Polar residues" evidence="1">
    <location>
        <begin position="122"/>
        <end position="134"/>
    </location>
</feature>
<name>A0ABM0V3M8_CAMSA</name>
<reference evidence="3" key="2">
    <citation type="submission" date="2025-08" db="UniProtKB">
        <authorList>
            <consortium name="RefSeq"/>
        </authorList>
    </citation>
    <scope>IDENTIFICATION</scope>
    <source>
        <tissue evidence="3">Leaf</tissue>
    </source>
</reference>
<dbReference type="Proteomes" id="UP000694864">
    <property type="component" value="Chromosome 12"/>
</dbReference>
<evidence type="ECO:0000313" key="3">
    <source>
        <dbReference type="RefSeq" id="XP_010450268.1"/>
    </source>
</evidence>
<evidence type="ECO:0000256" key="1">
    <source>
        <dbReference type="SAM" id="MobiDB-lite"/>
    </source>
</evidence>
<feature type="region of interest" description="Disordered" evidence="1">
    <location>
        <begin position="84"/>
        <end position="138"/>
    </location>
</feature>
<proteinExistence type="predicted"/>
<dbReference type="PANTHER" id="PTHR34222:SF79">
    <property type="entry name" value="RETROVIRUS-RELATED POL POLYPROTEIN FROM TRANSPOSON TNT 1-94"/>
    <property type="match status" value="1"/>
</dbReference>
<protein>
    <submittedName>
        <fullName evidence="3">Uncharacterized protein LOC104732424</fullName>
    </submittedName>
</protein>
<feature type="compositionally biased region" description="Gly residues" evidence="1">
    <location>
        <begin position="93"/>
        <end position="103"/>
    </location>
</feature>
<dbReference type="GeneID" id="104732424"/>
<dbReference type="PANTHER" id="PTHR34222">
    <property type="entry name" value="GAG_PRE-INTEGRS DOMAIN-CONTAINING PROTEIN"/>
    <property type="match status" value="1"/>
</dbReference>
<accession>A0ABM0V3M8</accession>
<feature type="region of interest" description="Disordered" evidence="1">
    <location>
        <begin position="146"/>
        <end position="165"/>
    </location>
</feature>
<evidence type="ECO:0000313" key="2">
    <source>
        <dbReference type="Proteomes" id="UP000694864"/>
    </source>
</evidence>
<sequence>MFTHESSVKSKTLMLHGLRMLSKPMLSDFTVQASSPQVAAVSAPRSRDRSSLLCTHCHRQGHEVTECFLVHGYPDWWLEQNRHDGSTNSTGRGSSGRGSSGRGNRGRGNSSSGSRGRGRANAVSTRSNTSTTNDAPDPITHLISLLQAHRPNTSSEKLSDRLRGL</sequence>
<keyword evidence="2" id="KW-1185">Reference proteome</keyword>
<reference evidence="2" key="1">
    <citation type="journal article" date="2014" name="Nat. Commun.">
        <title>The emerging biofuel crop Camelina sativa retains a highly undifferentiated hexaploid genome structure.</title>
        <authorList>
            <person name="Kagale S."/>
            <person name="Koh C."/>
            <person name="Nixon J."/>
            <person name="Bollina V."/>
            <person name="Clarke W.E."/>
            <person name="Tuteja R."/>
            <person name="Spillane C."/>
            <person name="Robinson S.J."/>
            <person name="Links M.G."/>
            <person name="Clarke C."/>
            <person name="Higgins E.E."/>
            <person name="Huebert T."/>
            <person name="Sharpe A.G."/>
            <person name="Parkin I.A."/>
        </authorList>
    </citation>
    <scope>NUCLEOTIDE SEQUENCE [LARGE SCALE GENOMIC DNA]</scope>
    <source>
        <strain evidence="2">cv. DH55</strain>
    </source>
</reference>